<sequence>MFNKVILVGNLTRDIELRYINSGSAIGNCGLAVTRKYKSNDGSQKEETCFIDIVFWGRTAEVANQYLRKGSKILIEGRLAFQTWQDQNGLNRSKHIVNVDTMEMLGSNEQKQNSRPYEQQNRGDFNSNNYQQNNYQQNQQNKSFSRQNNNSYNNYQDDIKEIDVDADMGSDGNEELPF</sequence>
<dbReference type="PROSITE" id="PS50935">
    <property type="entry name" value="SSB"/>
    <property type="match status" value="1"/>
</dbReference>
<dbReference type="Proteomes" id="UP000476338">
    <property type="component" value="Unassembled WGS sequence"/>
</dbReference>
<evidence type="ECO:0000256" key="4">
    <source>
        <dbReference type="SAM" id="MobiDB-lite"/>
    </source>
</evidence>
<evidence type="ECO:0000313" key="6">
    <source>
        <dbReference type="Proteomes" id="UP000476338"/>
    </source>
</evidence>
<name>A0A6L5WIF9_9BACT</name>
<dbReference type="Pfam" id="PF00436">
    <property type="entry name" value="SSB"/>
    <property type="match status" value="1"/>
</dbReference>
<dbReference type="InterPro" id="IPR012340">
    <property type="entry name" value="NA-bd_OB-fold"/>
</dbReference>
<accession>A0A6L5WIF9</accession>
<dbReference type="GO" id="GO:0006260">
    <property type="term" value="P:DNA replication"/>
    <property type="evidence" value="ECO:0007669"/>
    <property type="project" value="InterPro"/>
</dbReference>
<feature type="compositionally biased region" description="Polar residues" evidence="4">
    <location>
        <begin position="108"/>
        <end position="127"/>
    </location>
</feature>
<dbReference type="HAMAP" id="MF_00984">
    <property type="entry name" value="SSB"/>
    <property type="match status" value="1"/>
</dbReference>
<dbReference type="AlphaFoldDB" id="A0A6L5WIF9"/>
<dbReference type="GO" id="GO:0003697">
    <property type="term" value="F:single-stranded DNA binding"/>
    <property type="evidence" value="ECO:0007669"/>
    <property type="project" value="UniProtKB-UniRule"/>
</dbReference>
<feature type="compositionally biased region" description="Low complexity" evidence="4">
    <location>
        <begin position="128"/>
        <end position="156"/>
    </location>
</feature>
<dbReference type="InterPro" id="IPR011344">
    <property type="entry name" value="ssDNA-bd"/>
</dbReference>
<reference evidence="5 6" key="2">
    <citation type="submission" date="2020-03" db="EMBL/GenBank/DDBJ databases">
        <title>Campylobacter portucalensis sp. nov., a new species of Campylobacter isolated from the reproductive tract of bulls.</title>
        <authorList>
            <person name="Silva M.F."/>
            <person name="Pereira G."/>
            <person name="Carneiro C."/>
            <person name="Hemphill A."/>
            <person name="Mateus L."/>
            <person name="Lopes-Da-Costa L."/>
            <person name="Silva E."/>
        </authorList>
    </citation>
    <scope>NUCLEOTIDE SEQUENCE [LARGE SCALE GENOMIC DNA]</scope>
    <source>
        <strain evidence="5 6">FMV-PI01</strain>
    </source>
</reference>
<gene>
    <name evidence="5" type="ORF">F1B92_06050</name>
</gene>
<comment type="subunit">
    <text evidence="2">Homotetramer.</text>
</comment>
<comment type="caution">
    <text evidence="5">The sequence shown here is derived from an EMBL/GenBank/DDBJ whole genome shotgun (WGS) entry which is preliminary data.</text>
</comment>
<dbReference type="Gene3D" id="2.40.50.140">
    <property type="entry name" value="Nucleic acid-binding proteins"/>
    <property type="match status" value="1"/>
</dbReference>
<dbReference type="NCBIfam" id="TIGR00621">
    <property type="entry name" value="ssb"/>
    <property type="match status" value="1"/>
</dbReference>
<dbReference type="PANTHER" id="PTHR10302:SF27">
    <property type="entry name" value="SINGLE-STRANDED DNA-BINDING PROTEIN"/>
    <property type="match status" value="1"/>
</dbReference>
<keyword evidence="1 2" id="KW-0238">DNA-binding</keyword>
<dbReference type="PIRSF" id="PIRSF002070">
    <property type="entry name" value="SSB"/>
    <property type="match status" value="1"/>
</dbReference>
<dbReference type="SUPFAM" id="SSF50249">
    <property type="entry name" value="Nucleic acid-binding proteins"/>
    <property type="match status" value="1"/>
</dbReference>
<keyword evidence="6" id="KW-1185">Reference proteome</keyword>
<dbReference type="EMBL" id="VWSJ01000023">
    <property type="protein sequence ID" value="MSN96726.1"/>
    <property type="molecule type" value="Genomic_DNA"/>
</dbReference>
<feature type="region of interest" description="Disordered" evidence="4">
    <location>
        <begin position="108"/>
        <end position="178"/>
    </location>
</feature>
<evidence type="ECO:0000256" key="3">
    <source>
        <dbReference type="PIRNR" id="PIRNR002070"/>
    </source>
</evidence>
<dbReference type="GO" id="GO:0009295">
    <property type="term" value="C:nucleoid"/>
    <property type="evidence" value="ECO:0007669"/>
    <property type="project" value="TreeGrafter"/>
</dbReference>
<dbReference type="NCBIfam" id="NF006297">
    <property type="entry name" value="PRK08486.1"/>
    <property type="match status" value="1"/>
</dbReference>
<proteinExistence type="inferred from homology"/>
<dbReference type="CDD" id="cd04496">
    <property type="entry name" value="SSB_OBF"/>
    <property type="match status" value="1"/>
</dbReference>
<evidence type="ECO:0000313" key="5">
    <source>
        <dbReference type="EMBL" id="MSN96726.1"/>
    </source>
</evidence>
<feature type="compositionally biased region" description="Acidic residues" evidence="4">
    <location>
        <begin position="164"/>
        <end position="178"/>
    </location>
</feature>
<comment type="caution">
    <text evidence="2">Lacks conserved residue(s) required for the propagation of feature annotation.</text>
</comment>
<dbReference type="RefSeq" id="WP_154570991.1">
    <property type="nucleotide sequence ID" value="NZ_VWSJ01000023.1"/>
</dbReference>
<protein>
    <recommendedName>
        <fullName evidence="2 3">Single-stranded DNA-binding protein</fullName>
        <shortName evidence="2">SSB</shortName>
    </recommendedName>
</protein>
<reference evidence="5 6" key="1">
    <citation type="submission" date="2019-09" db="EMBL/GenBank/DDBJ databases">
        <authorList>
            <person name="Silva M."/>
            <person name="Pereira G."/>
            <person name="Lopes-Da-Costa L."/>
            <person name="Silva E."/>
        </authorList>
    </citation>
    <scope>NUCLEOTIDE SEQUENCE [LARGE SCALE GENOMIC DNA]</scope>
    <source>
        <strain evidence="5 6">FMV-PI01</strain>
    </source>
</reference>
<evidence type="ECO:0000256" key="2">
    <source>
        <dbReference type="HAMAP-Rule" id="MF_00984"/>
    </source>
</evidence>
<dbReference type="InterPro" id="IPR000424">
    <property type="entry name" value="Primosome_PriB/ssb"/>
</dbReference>
<evidence type="ECO:0000256" key="1">
    <source>
        <dbReference type="ARBA" id="ARBA00023125"/>
    </source>
</evidence>
<dbReference type="PANTHER" id="PTHR10302">
    <property type="entry name" value="SINGLE-STRANDED DNA-BINDING PROTEIN"/>
    <property type="match status" value="1"/>
</dbReference>
<organism evidence="5 6">
    <name type="scientific">Campylobacter portucalensis</name>
    <dbReference type="NCBI Taxonomy" id="2608384"/>
    <lineage>
        <taxon>Bacteria</taxon>
        <taxon>Pseudomonadati</taxon>
        <taxon>Campylobacterota</taxon>
        <taxon>Epsilonproteobacteria</taxon>
        <taxon>Campylobacterales</taxon>
        <taxon>Campylobacteraceae</taxon>
        <taxon>Campylobacter</taxon>
    </lineage>
</organism>